<accession>A0ABW0K8L8</accession>
<keyword evidence="1" id="KW-1133">Transmembrane helix</keyword>
<name>A0ABW0K8L8_9BACL</name>
<dbReference type="NCBIfam" id="NF041644">
    <property type="entry name" value="CBO0543_fam"/>
    <property type="match status" value="1"/>
</dbReference>
<reference evidence="3" key="1">
    <citation type="journal article" date="2019" name="Int. J. Syst. Evol. Microbiol.">
        <title>The Global Catalogue of Microorganisms (GCM) 10K type strain sequencing project: providing services to taxonomists for standard genome sequencing and annotation.</title>
        <authorList>
            <consortium name="The Broad Institute Genomics Platform"/>
            <consortium name="The Broad Institute Genome Sequencing Center for Infectious Disease"/>
            <person name="Wu L."/>
            <person name="Ma J."/>
        </authorList>
    </citation>
    <scope>NUCLEOTIDE SEQUENCE [LARGE SCALE GENOMIC DNA]</scope>
    <source>
        <strain evidence="3">KACC 11904</strain>
    </source>
</reference>
<dbReference type="RefSeq" id="WP_270877531.1">
    <property type="nucleotide sequence ID" value="NZ_JAQFVF010000002.1"/>
</dbReference>
<keyword evidence="1" id="KW-0472">Membrane</keyword>
<feature type="transmembrane region" description="Helical" evidence="1">
    <location>
        <begin position="61"/>
        <end position="82"/>
    </location>
</feature>
<evidence type="ECO:0000256" key="1">
    <source>
        <dbReference type="SAM" id="Phobius"/>
    </source>
</evidence>
<feature type="transmembrane region" description="Helical" evidence="1">
    <location>
        <begin position="30"/>
        <end position="49"/>
    </location>
</feature>
<evidence type="ECO:0000313" key="3">
    <source>
        <dbReference type="Proteomes" id="UP001596044"/>
    </source>
</evidence>
<protein>
    <submittedName>
        <fullName evidence="2">CBO0543 family protein</fullName>
    </submittedName>
</protein>
<feature type="transmembrane region" description="Helical" evidence="1">
    <location>
        <begin position="94"/>
        <end position="114"/>
    </location>
</feature>
<keyword evidence="3" id="KW-1185">Reference proteome</keyword>
<dbReference type="InterPro" id="IPR048147">
    <property type="entry name" value="CBO0543-like"/>
</dbReference>
<proteinExistence type="predicted"/>
<comment type="caution">
    <text evidence="2">The sequence shown here is derived from an EMBL/GenBank/DDBJ whole genome shotgun (WGS) entry which is preliminary data.</text>
</comment>
<organism evidence="2 3">
    <name type="scientific">Paenibacillus aestuarii</name>
    <dbReference type="NCBI Taxonomy" id="516965"/>
    <lineage>
        <taxon>Bacteria</taxon>
        <taxon>Bacillati</taxon>
        <taxon>Bacillota</taxon>
        <taxon>Bacilli</taxon>
        <taxon>Bacillales</taxon>
        <taxon>Paenibacillaceae</taxon>
        <taxon>Paenibacillus</taxon>
    </lineage>
</organism>
<feature type="transmembrane region" description="Helical" evidence="1">
    <location>
        <begin position="121"/>
        <end position="139"/>
    </location>
</feature>
<evidence type="ECO:0000313" key="2">
    <source>
        <dbReference type="EMBL" id="MFC5449630.1"/>
    </source>
</evidence>
<sequence>MHFALAVFIVIVVWARGVWREWSTFHHTMMFFALGNVTYNFITANYFLWKMKPDIFPNHSITELVYTFVIFPATALLFLAKYPVTPKKIVLHNLIWIAIYAGFELLFFVCGRMVYQHGWNLWWSIIFDITMFPILRLHFKRPLMAYTISVFLCIFWIWMFHVPVNVPIENRGG</sequence>
<dbReference type="Proteomes" id="UP001596044">
    <property type="component" value="Unassembled WGS sequence"/>
</dbReference>
<gene>
    <name evidence="2" type="ORF">ACFPOG_15275</name>
</gene>
<keyword evidence="1" id="KW-0812">Transmembrane</keyword>
<feature type="transmembrane region" description="Helical" evidence="1">
    <location>
        <begin position="145"/>
        <end position="164"/>
    </location>
</feature>
<dbReference type="EMBL" id="JBHSMJ010000020">
    <property type="protein sequence ID" value="MFC5449630.1"/>
    <property type="molecule type" value="Genomic_DNA"/>
</dbReference>